<feature type="chain" id="PRO_5034171287" evidence="6">
    <location>
        <begin position="23"/>
        <end position="662"/>
    </location>
</feature>
<dbReference type="Pfam" id="PF25752">
    <property type="entry name" value="DUF1619_N"/>
    <property type="match status" value="1"/>
</dbReference>
<evidence type="ECO:0000256" key="6">
    <source>
        <dbReference type="SAM" id="SignalP"/>
    </source>
</evidence>
<dbReference type="GO" id="GO:0036038">
    <property type="term" value="C:MKS complex"/>
    <property type="evidence" value="ECO:0007669"/>
    <property type="project" value="TreeGrafter"/>
</dbReference>
<dbReference type="GO" id="GO:1904491">
    <property type="term" value="P:protein localization to ciliary transition zone"/>
    <property type="evidence" value="ECO:0007669"/>
    <property type="project" value="TreeGrafter"/>
</dbReference>
<evidence type="ECO:0000256" key="2">
    <source>
        <dbReference type="ARBA" id="ARBA00011495"/>
    </source>
</evidence>
<evidence type="ECO:0000256" key="4">
    <source>
        <dbReference type="ARBA" id="ARBA00022794"/>
    </source>
</evidence>
<dbReference type="GeneTree" id="ENSGT00570000079101"/>
<comment type="similarity">
    <text evidence="1">Belongs to the tectonic family.</text>
</comment>
<evidence type="ECO:0000256" key="1">
    <source>
        <dbReference type="ARBA" id="ARBA00007633"/>
    </source>
</evidence>
<comment type="subunit">
    <text evidence="2">Part of the tectonic-like complex (also named B9 complex).</text>
</comment>
<evidence type="ECO:0000313" key="9">
    <source>
        <dbReference type="Ensembl" id="ENSOKIP00005000081.1"/>
    </source>
</evidence>
<dbReference type="InterPro" id="IPR011677">
    <property type="entry name" value="TCTN1-3_dom"/>
</dbReference>
<feature type="domain" description="Tectonic-1-3" evidence="7">
    <location>
        <begin position="454"/>
        <end position="633"/>
    </location>
</feature>
<dbReference type="Ensembl" id="ENSOKIT00005000092.1">
    <property type="protein sequence ID" value="ENSOKIP00005000081.1"/>
    <property type="gene ID" value="ENSOKIG00005000076.1"/>
</dbReference>
<reference evidence="9" key="2">
    <citation type="submission" date="2025-09" db="UniProtKB">
        <authorList>
            <consortium name="Ensembl"/>
        </authorList>
    </citation>
    <scope>IDENTIFICATION</scope>
</reference>
<dbReference type="Proteomes" id="UP000694557">
    <property type="component" value="Unassembled WGS sequence"/>
</dbReference>
<dbReference type="InterPro" id="IPR040354">
    <property type="entry name" value="TCTN1-3"/>
</dbReference>
<keyword evidence="5" id="KW-0325">Glycoprotein</keyword>
<evidence type="ECO:0000259" key="8">
    <source>
        <dbReference type="Pfam" id="PF25752"/>
    </source>
</evidence>
<dbReference type="GO" id="GO:0060271">
    <property type="term" value="P:cilium assembly"/>
    <property type="evidence" value="ECO:0007669"/>
    <property type="project" value="TreeGrafter"/>
</dbReference>
<keyword evidence="4" id="KW-0970">Cilium biogenesis/degradation</keyword>
<dbReference type="PANTHER" id="PTHR14611">
    <property type="entry name" value="TECTONIC FAMILY MEMBER"/>
    <property type="match status" value="1"/>
</dbReference>
<name>A0A8C7C6P2_ONCKI</name>
<reference evidence="9" key="1">
    <citation type="submission" date="2025-08" db="UniProtKB">
        <authorList>
            <consortium name="Ensembl"/>
        </authorList>
    </citation>
    <scope>IDENTIFICATION</scope>
</reference>
<sequence>MDAFVWVLITLYTWPFFEFSVAQNTDDFNSTFARANESVIDLLGRQNFTDYENSTALDVEIVSTASNVVSTRYGTGFSTPSTTESTPLSMSPQVPLPLSGSLPPSVTDVSRICPCDQLKDQCDPNCCCDPDCRQELALFTSCTVKTVRQVTSTPLFFSDDLGFDMISVIIDLCVLSSGEPKLCGQDVVTYTISETIDGYAQVQRSVQQEVNLDVFCIQSTNYEAGLSLAAPEVPTAGNFDGLYKHFVQFLFGSANNGATTSKVEPLTSPGYLYGDVIETEEESRGRGFFRLPAPSVTAHCSDLNPAAFLREQSNRCMRSLVLERDCTTLQALNMHSYTDPRLLSKKSEDARFVAVEVTSIVLQSLEGTQTQLSITGDLSLDPLLLNSVAPDSAVCINVVLQVGYTVTYSEAGDIVNVNASLVLGAIDRNMVPMEQEFQIEFVQQNVDQVALHSSGNPGYVVGLPLLAGSKTADGIVHSADSRGDFTLLHGSKLSNCLRGPHHRSPVLFGVDMVSGCTLMLDETANCSVVSEVVLGVLRGQSFPQYVASFGNSPSQNPMDWVPIRNQTKPTEAQSCSIPLSLHLEVQWTQYGSLVNPQAQIVSVIEVIHTNTSNLALLSGGSRVMSVTSSVTFVPVSAAARPGFKASPTIDAKLPYDFFFPFV</sequence>
<feature type="signal peptide" evidence="6">
    <location>
        <begin position="1"/>
        <end position="22"/>
    </location>
</feature>
<dbReference type="Pfam" id="PF07773">
    <property type="entry name" value="TCTN_DUF1619"/>
    <property type="match status" value="2"/>
</dbReference>
<keyword evidence="10" id="KW-1185">Reference proteome</keyword>
<evidence type="ECO:0000313" key="10">
    <source>
        <dbReference type="Proteomes" id="UP000694557"/>
    </source>
</evidence>
<proteinExistence type="inferred from homology"/>
<feature type="domain" description="Tectonic-1-3" evidence="7">
    <location>
        <begin position="269"/>
        <end position="443"/>
    </location>
</feature>
<organism evidence="9 10">
    <name type="scientific">Oncorhynchus kisutch</name>
    <name type="common">Coho salmon</name>
    <name type="synonym">Salmo kisutch</name>
    <dbReference type="NCBI Taxonomy" id="8019"/>
    <lineage>
        <taxon>Eukaryota</taxon>
        <taxon>Metazoa</taxon>
        <taxon>Chordata</taxon>
        <taxon>Craniata</taxon>
        <taxon>Vertebrata</taxon>
        <taxon>Euteleostomi</taxon>
        <taxon>Actinopterygii</taxon>
        <taxon>Neopterygii</taxon>
        <taxon>Teleostei</taxon>
        <taxon>Protacanthopterygii</taxon>
        <taxon>Salmoniformes</taxon>
        <taxon>Salmonidae</taxon>
        <taxon>Salmoninae</taxon>
        <taxon>Oncorhynchus</taxon>
    </lineage>
</organism>
<keyword evidence="3 6" id="KW-0732">Signal</keyword>
<evidence type="ECO:0000259" key="7">
    <source>
        <dbReference type="Pfam" id="PF07773"/>
    </source>
</evidence>
<evidence type="ECO:0000256" key="5">
    <source>
        <dbReference type="ARBA" id="ARBA00023180"/>
    </source>
</evidence>
<gene>
    <name evidence="9" type="primary">tctn1</name>
</gene>
<dbReference type="AlphaFoldDB" id="A0A8C7C6P2"/>
<feature type="domain" description="Tectonic-1-3 N-terminal" evidence="8">
    <location>
        <begin position="103"/>
        <end position="163"/>
    </location>
</feature>
<dbReference type="InterPro" id="IPR057724">
    <property type="entry name" value="TCTN1-3_N"/>
</dbReference>
<evidence type="ECO:0000256" key="3">
    <source>
        <dbReference type="ARBA" id="ARBA00022729"/>
    </source>
</evidence>
<protein>
    <submittedName>
        <fullName evidence="9">Tectonic family member 1</fullName>
    </submittedName>
</protein>
<accession>A0A8C7C6P2</accession>
<dbReference type="PANTHER" id="PTHR14611:SF1">
    <property type="entry name" value="TECTONIC-1"/>
    <property type="match status" value="1"/>
</dbReference>